<dbReference type="Proteomes" id="UP000324194">
    <property type="component" value="Chromosome 1"/>
</dbReference>
<keyword evidence="2" id="KW-1185">Reference proteome</keyword>
<dbReference type="KEGG" id="asip:AQUSIP_11380"/>
<organism evidence="1 2">
    <name type="scientific">Aquicella siphonis</name>
    <dbReference type="NCBI Taxonomy" id="254247"/>
    <lineage>
        <taxon>Bacteria</taxon>
        <taxon>Pseudomonadati</taxon>
        <taxon>Pseudomonadota</taxon>
        <taxon>Gammaproteobacteria</taxon>
        <taxon>Legionellales</taxon>
        <taxon>Coxiellaceae</taxon>
        <taxon>Aquicella</taxon>
    </lineage>
</organism>
<protein>
    <submittedName>
        <fullName evidence="1">Uncharacterized protein</fullName>
    </submittedName>
</protein>
<accession>A0A5E4PHP7</accession>
<name>A0A5E4PHP7_9COXI</name>
<proteinExistence type="predicted"/>
<reference evidence="1 2" key="1">
    <citation type="submission" date="2019-08" db="EMBL/GenBank/DDBJ databases">
        <authorList>
            <person name="Guy L."/>
        </authorList>
    </citation>
    <scope>NUCLEOTIDE SEQUENCE [LARGE SCALE GENOMIC DNA]</scope>
    <source>
        <strain evidence="1 2">SGT-108</strain>
    </source>
</reference>
<gene>
    <name evidence="1" type="ORF">AQUSIP_11380</name>
</gene>
<sequence>MLARIAEIGDARILWDLFHRKYAAEESKILIKAASVISKEDCSLNDCESLFAALNKLAWDDQIFSSDMLPAAARTLYQSGRISFHQFCTILERRQTFPDFPHIKTYRILDENGEFTREAVRYFLPMLLSHRFLRPLDANELKKLKLLIAALPESEQTFYTTSQGKLENESLDSLARNLLISGALHVDAQTSELVHASTGVFDAIGIVRFGFDNYIRPVHRLCEQGIDDIDNGVRRFARITAISYPGTVAYKDIHGFPDVTPFEATAHDKYHSMVMSAIPNPVLFAVWRLIDLARNHGGHKWSKEIWTWVDCELVHCVSNHKKIAKTEMNSCETTELFCETLKKGNNTFFQVGKYSSLIIKNVATPAFIFMLIDMIKNKAEWAAFNINPEFLVQEFKYHYDRIKEIYQFIKDDQPLVQALKCQVYFYLLTDSSIKQPLAVFEKNSRLIDASGSEILADLELKKVLKKDSHFPAYMANTIYLSLAGGTSPEENYMRIKDYKHRAVNISVEEESQHPHMPTQMNKRVPSSIITSSSLWLHCDKRKHIPSPIPVPTEVSYLSV</sequence>
<dbReference type="AlphaFoldDB" id="A0A5E4PHP7"/>
<evidence type="ECO:0000313" key="2">
    <source>
        <dbReference type="Proteomes" id="UP000324194"/>
    </source>
</evidence>
<evidence type="ECO:0000313" key="1">
    <source>
        <dbReference type="EMBL" id="VVC75841.1"/>
    </source>
</evidence>
<dbReference type="OrthoDB" id="5631665at2"/>
<dbReference type="RefSeq" id="WP_148339114.1">
    <property type="nucleotide sequence ID" value="NZ_LR699119.1"/>
</dbReference>
<dbReference type="EMBL" id="LR699119">
    <property type="protein sequence ID" value="VVC75841.1"/>
    <property type="molecule type" value="Genomic_DNA"/>
</dbReference>